<protein>
    <submittedName>
        <fullName evidence="1">Uncharacterized protein</fullName>
    </submittedName>
</protein>
<dbReference type="OrthoDB" id="10583666at2759"/>
<accession>A0A4C1UPL5</accession>
<dbReference type="EMBL" id="BGZK01000205">
    <property type="protein sequence ID" value="GBP28269.1"/>
    <property type="molecule type" value="Genomic_DNA"/>
</dbReference>
<gene>
    <name evidence="1" type="ORF">EVAR_11728_1</name>
</gene>
<keyword evidence="2" id="KW-1185">Reference proteome</keyword>
<proteinExistence type="predicted"/>
<evidence type="ECO:0000313" key="1">
    <source>
        <dbReference type="EMBL" id="GBP28269.1"/>
    </source>
</evidence>
<dbReference type="Proteomes" id="UP000299102">
    <property type="component" value="Unassembled WGS sequence"/>
</dbReference>
<reference evidence="1 2" key="1">
    <citation type="journal article" date="2019" name="Commun. Biol.">
        <title>The bagworm genome reveals a unique fibroin gene that provides high tensile strength.</title>
        <authorList>
            <person name="Kono N."/>
            <person name="Nakamura H."/>
            <person name="Ohtoshi R."/>
            <person name="Tomita M."/>
            <person name="Numata K."/>
            <person name="Arakawa K."/>
        </authorList>
    </citation>
    <scope>NUCLEOTIDE SEQUENCE [LARGE SCALE GENOMIC DNA]</scope>
</reference>
<name>A0A4C1UPL5_EUMVA</name>
<comment type="caution">
    <text evidence="1">The sequence shown here is derived from an EMBL/GenBank/DDBJ whole genome shotgun (WGS) entry which is preliminary data.</text>
</comment>
<organism evidence="1 2">
    <name type="scientific">Eumeta variegata</name>
    <name type="common">Bagworm moth</name>
    <name type="synonym">Eumeta japonica</name>
    <dbReference type="NCBI Taxonomy" id="151549"/>
    <lineage>
        <taxon>Eukaryota</taxon>
        <taxon>Metazoa</taxon>
        <taxon>Ecdysozoa</taxon>
        <taxon>Arthropoda</taxon>
        <taxon>Hexapoda</taxon>
        <taxon>Insecta</taxon>
        <taxon>Pterygota</taxon>
        <taxon>Neoptera</taxon>
        <taxon>Endopterygota</taxon>
        <taxon>Lepidoptera</taxon>
        <taxon>Glossata</taxon>
        <taxon>Ditrysia</taxon>
        <taxon>Tineoidea</taxon>
        <taxon>Psychidae</taxon>
        <taxon>Oiketicinae</taxon>
        <taxon>Eumeta</taxon>
    </lineage>
</organism>
<evidence type="ECO:0000313" key="2">
    <source>
        <dbReference type="Proteomes" id="UP000299102"/>
    </source>
</evidence>
<dbReference type="AlphaFoldDB" id="A0A4C1UPL5"/>
<sequence length="75" mass="8401">MFEALFNNNQKVRQAGGPPGCGTRALASTARYPSRCYNYSLRKFYSGRAKCAGAVRCRDRSAALDLFIRLRVTHL</sequence>